<evidence type="ECO:0000256" key="6">
    <source>
        <dbReference type="ARBA" id="ARBA00022525"/>
    </source>
</evidence>
<protein>
    <recommendedName>
        <fullName evidence="11">Probable pectate lyase F</fullName>
        <ecNumber evidence="5">4.2.2.2</ecNumber>
    </recommendedName>
</protein>
<dbReference type="WBParaSite" id="MhA1_Contig1669.frz3.gene1">
    <property type="protein sequence ID" value="MhA1_Contig1669.frz3.gene1"/>
    <property type="gene ID" value="MhA1_Contig1669.frz3.gene1"/>
</dbReference>
<dbReference type="PANTHER" id="PTHR33407">
    <property type="entry name" value="PECTATE LYASE F-RELATED"/>
    <property type="match status" value="1"/>
</dbReference>
<feature type="signal peptide" evidence="12">
    <location>
        <begin position="1"/>
        <end position="20"/>
    </location>
</feature>
<evidence type="ECO:0000256" key="5">
    <source>
        <dbReference type="ARBA" id="ARBA00012272"/>
    </source>
</evidence>
<dbReference type="AlphaFoldDB" id="A0A1I8B925"/>
<organism evidence="13 14">
    <name type="scientific">Meloidogyne hapla</name>
    <name type="common">Root-knot nematode worm</name>
    <dbReference type="NCBI Taxonomy" id="6305"/>
    <lineage>
        <taxon>Eukaryota</taxon>
        <taxon>Metazoa</taxon>
        <taxon>Ecdysozoa</taxon>
        <taxon>Nematoda</taxon>
        <taxon>Chromadorea</taxon>
        <taxon>Rhabditida</taxon>
        <taxon>Tylenchina</taxon>
        <taxon>Tylenchomorpha</taxon>
        <taxon>Tylenchoidea</taxon>
        <taxon>Meloidogynidae</taxon>
        <taxon>Meloidogyninae</taxon>
        <taxon>Meloidogyne</taxon>
    </lineage>
</organism>
<comment type="subcellular location">
    <subcellularLocation>
        <location evidence="3">Secreted</location>
    </subcellularLocation>
</comment>
<keyword evidence="8" id="KW-0106">Calcium</keyword>
<keyword evidence="6" id="KW-0964">Secreted</keyword>
<evidence type="ECO:0000256" key="11">
    <source>
        <dbReference type="ARBA" id="ARBA00039895"/>
    </source>
</evidence>
<evidence type="ECO:0000256" key="12">
    <source>
        <dbReference type="SAM" id="SignalP"/>
    </source>
</evidence>
<dbReference type="PANTHER" id="PTHR33407:SF9">
    <property type="entry name" value="PECTATE LYASE F-RELATED"/>
    <property type="match status" value="1"/>
</dbReference>
<keyword evidence="7 12" id="KW-0732">Signal</keyword>
<evidence type="ECO:0000256" key="9">
    <source>
        <dbReference type="ARBA" id="ARBA00023239"/>
    </source>
</evidence>
<dbReference type="GO" id="GO:0045490">
    <property type="term" value="P:pectin catabolic process"/>
    <property type="evidence" value="ECO:0007669"/>
    <property type="project" value="TreeGrafter"/>
</dbReference>
<proteinExistence type="inferred from homology"/>
<evidence type="ECO:0000256" key="8">
    <source>
        <dbReference type="ARBA" id="ARBA00022837"/>
    </source>
</evidence>
<evidence type="ECO:0000256" key="3">
    <source>
        <dbReference type="ARBA" id="ARBA00004613"/>
    </source>
</evidence>
<dbReference type="Gene3D" id="2.160.20.10">
    <property type="entry name" value="Single-stranded right-handed beta-helix, Pectin lyase-like"/>
    <property type="match status" value="2"/>
</dbReference>
<evidence type="ECO:0000256" key="1">
    <source>
        <dbReference type="ARBA" id="ARBA00000695"/>
    </source>
</evidence>
<comment type="catalytic activity">
    <reaction evidence="1">
        <text>Eliminative cleavage of (1-&gt;4)-alpha-D-galacturonan to give oligosaccharides with 4-deoxy-alpha-D-galact-4-enuronosyl groups at their non-reducing ends.</text>
        <dbReference type="EC" id="4.2.2.2"/>
    </reaction>
</comment>
<dbReference type="GO" id="GO:0030570">
    <property type="term" value="F:pectate lyase activity"/>
    <property type="evidence" value="ECO:0007669"/>
    <property type="project" value="UniProtKB-EC"/>
</dbReference>
<evidence type="ECO:0000256" key="10">
    <source>
        <dbReference type="ARBA" id="ARBA00025679"/>
    </source>
</evidence>
<sequence>MDSLILNYFISSLFLQNCLCAVVWPTPRQTFTLEEPKPVDKYLDCEYDRYVPNVNNGKWGSGEKQRPVFELKNGATIKRCIFSGVDGIHCLGGCTVEDCWNEDIGEDSVSLFGTDPNAKYLIQGGGAKFGDGKVIQINGAGITTVNNFYVRQYVVGVNKNYGDQATLKDIHILGTSADRAHPCKVFDGNNKGVNPSVLISEDKSGGDGQYCKYAASDIHINS</sequence>
<feature type="chain" id="PRO_5009315558" description="Probable pectate lyase F" evidence="12">
    <location>
        <begin position="21"/>
        <end position="222"/>
    </location>
</feature>
<keyword evidence="9" id="KW-0456">Lyase</keyword>
<evidence type="ECO:0000256" key="4">
    <source>
        <dbReference type="ARBA" id="ARBA00006463"/>
    </source>
</evidence>
<evidence type="ECO:0000313" key="14">
    <source>
        <dbReference type="WBParaSite" id="MhA1_Contig1669.frz3.gene1"/>
    </source>
</evidence>
<evidence type="ECO:0000313" key="13">
    <source>
        <dbReference type="Proteomes" id="UP000095281"/>
    </source>
</evidence>
<evidence type="ECO:0000256" key="2">
    <source>
        <dbReference type="ARBA" id="ARBA00001913"/>
    </source>
</evidence>
<dbReference type="GO" id="GO:0005576">
    <property type="term" value="C:extracellular region"/>
    <property type="evidence" value="ECO:0007669"/>
    <property type="project" value="UniProtKB-SubCell"/>
</dbReference>
<dbReference type="EC" id="4.2.2.2" evidence="5"/>
<dbReference type="InterPro" id="IPR004898">
    <property type="entry name" value="Pectate_lyase_PlyH/PlyE-like"/>
</dbReference>
<comment type="function">
    <text evidence="10">Pectinolytic enzyme consist of four classes of enzymes: pectin lyase, polygalacturonase, pectin methylesterase and rhamnogalacturonase. Among pectinolytic enzymes, pectin lyase is the most important in depolymerization of pectin, since it cleaves internal glycosidic bonds of highly methylated pectins. Favors pectate, the anion, over pectin, the methyl ester.</text>
</comment>
<comment type="similarity">
    <text evidence="4">Belongs to the polysaccharide lyase 3 family.</text>
</comment>
<comment type="cofactor">
    <cofactor evidence="2">
        <name>Ca(2+)</name>
        <dbReference type="ChEBI" id="CHEBI:29108"/>
    </cofactor>
</comment>
<keyword evidence="13" id="KW-1185">Reference proteome</keyword>
<dbReference type="Pfam" id="PF03211">
    <property type="entry name" value="Pectate_lyase"/>
    <property type="match status" value="1"/>
</dbReference>
<dbReference type="SUPFAM" id="SSF51126">
    <property type="entry name" value="Pectin lyase-like"/>
    <property type="match status" value="1"/>
</dbReference>
<name>A0A1I8B925_MELHA</name>
<dbReference type="Proteomes" id="UP000095281">
    <property type="component" value="Unplaced"/>
</dbReference>
<reference evidence="14" key="1">
    <citation type="submission" date="2016-11" db="UniProtKB">
        <authorList>
            <consortium name="WormBaseParasite"/>
        </authorList>
    </citation>
    <scope>IDENTIFICATION</scope>
</reference>
<accession>A0A1I8B925</accession>
<evidence type="ECO:0000256" key="7">
    <source>
        <dbReference type="ARBA" id="ARBA00022729"/>
    </source>
</evidence>
<dbReference type="InterPro" id="IPR011050">
    <property type="entry name" value="Pectin_lyase_fold/virulence"/>
</dbReference>
<dbReference type="InterPro" id="IPR012334">
    <property type="entry name" value="Pectin_lyas_fold"/>
</dbReference>